<proteinExistence type="predicted"/>
<gene>
    <name evidence="4" type="ORF">GV64_16340</name>
</gene>
<dbReference type="EMBL" id="JOJP01000001">
    <property type="protein sequence ID" value="KEI72088.1"/>
    <property type="molecule type" value="Genomic_DNA"/>
</dbReference>
<dbReference type="Gene3D" id="3.30.980.20">
    <property type="entry name" value="Putative mannosyl-3-phosphoglycerate phosphatase, domain 2"/>
    <property type="match status" value="1"/>
</dbReference>
<dbReference type="SFLD" id="SFLDS00003">
    <property type="entry name" value="Haloacid_Dehalogenase"/>
    <property type="match status" value="1"/>
</dbReference>
<dbReference type="STRING" id="305900.GV64_16340"/>
<keyword evidence="1" id="KW-0479">Metal-binding</keyword>
<evidence type="ECO:0000256" key="1">
    <source>
        <dbReference type="ARBA" id="ARBA00022723"/>
    </source>
</evidence>
<dbReference type="NCBIfam" id="TIGR01484">
    <property type="entry name" value="HAD-SF-IIB"/>
    <property type="match status" value="1"/>
</dbReference>
<dbReference type="Gene3D" id="3.40.50.1000">
    <property type="entry name" value="HAD superfamily/HAD-like"/>
    <property type="match status" value="1"/>
</dbReference>
<name>A0A081KD62_9GAMM</name>
<dbReference type="SUPFAM" id="SSF56784">
    <property type="entry name" value="HAD-like"/>
    <property type="match status" value="1"/>
</dbReference>
<dbReference type="SFLD" id="SFLDG01142">
    <property type="entry name" value="C2.B.2:_Mannosyl-3-phosphoglyc"/>
    <property type="match status" value="1"/>
</dbReference>
<evidence type="ECO:0008006" key="6">
    <source>
        <dbReference type="Google" id="ProtNLM"/>
    </source>
</evidence>
<dbReference type="AlphaFoldDB" id="A0A081KD62"/>
<dbReference type="eggNOG" id="COG3769">
    <property type="taxonomic scope" value="Bacteria"/>
</dbReference>
<dbReference type="InterPro" id="IPR006379">
    <property type="entry name" value="HAD-SF_hydro_IIB"/>
</dbReference>
<dbReference type="GO" id="GO:0051479">
    <property type="term" value="P:mannosylglycerate biosynthetic process"/>
    <property type="evidence" value="ECO:0007669"/>
    <property type="project" value="InterPro"/>
</dbReference>
<dbReference type="InterPro" id="IPR036412">
    <property type="entry name" value="HAD-like_sf"/>
</dbReference>
<dbReference type="InterPro" id="IPR006381">
    <property type="entry name" value="HAD-SF-IIB-MPGP"/>
</dbReference>
<comment type="caution">
    <text evidence="4">The sequence shown here is derived from an EMBL/GenBank/DDBJ whole genome shotgun (WGS) entry which is preliminary data.</text>
</comment>
<protein>
    <recommendedName>
        <fullName evidence="6">Mannosyl-3-phosphoglycerate phosphatase</fullName>
    </recommendedName>
</protein>
<dbReference type="InterPro" id="IPR023214">
    <property type="entry name" value="HAD_sf"/>
</dbReference>
<accession>A0A081KD62</accession>
<evidence type="ECO:0000256" key="2">
    <source>
        <dbReference type="ARBA" id="ARBA00022801"/>
    </source>
</evidence>
<dbReference type="NCBIfam" id="TIGR01486">
    <property type="entry name" value="HAD-SF-IIB-MPGP"/>
    <property type="match status" value="1"/>
</dbReference>
<organism evidence="4 5">
    <name type="scientific">Endozoicomonas elysicola</name>
    <dbReference type="NCBI Taxonomy" id="305900"/>
    <lineage>
        <taxon>Bacteria</taxon>
        <taxon>Pseudomonadati</taxon>
        <taxon>Pseudomonadota</taxon>
        <taxon>Gammaproteobacteria</taxon>
        <taxon>Oceanospirillales</taxon>
        <taxon>Endozoicomonadaceae</taxon>
        <taxon>Endozoicomonas</taxon>
    </lineage>
</organism>
<keyword evidence="5" id="KW-1185">Reference proteome</keyword>
<dbReference type="SFLD" id="SFLDG01140">
    <property type="entry name" value="C2.B:_Phosphomannomutase_and_P"/>
    <property type="match status" value="1"/>
</dbReference>
<keyword evidence="2" id="KW-0378">Hydrolase</keyword>
<keyword evidence="3" id="KW-0460">Magnesium</keyword>
<dbReference type="Pfam" id="PF08282">
    <property type="entry name" value="Hydrolase_3"/>
    <property type="match status" value="2"/>
</dbReference>
<dbReference type="PANTHER" id="PTHR10000">
    <property type="entry name" value="PHOSPHOSERINE PHOSPHATASE"/>
    <property type="match status" value="1"/>
</dbReference>
<evidence type="ECO:0000313" key="4">
    <source>
        <dbReference type="EMBL" id="KEI72088.1"/>
    </source>
</evidence>
<dbReference type="PANTHER" id="PTHR10000:SF8">
    <property type="entry name" value="HAD SUPERFAMILY HYDROLASE-LIKE, TYPE 3"/>
    <property type="match status" value="1"/>
</dbReference>
<reference evidence="4 5" key="1">
    <citation type="submission" date="2014-06" db="EMBL/GenBank/DDBJ databases">
        <title>Whole Genome Sequences of Three Symbiotic Endozoicomonas Bacteria.</title>
        <authorList>
            <person name="Neave M.J."/>
            <person name="Apprill A."/>
            <person name="Voolstra C.R."/>
        </authorList>
    </citation>
    <scope>NUCLEOTIDE SEQUENCE [LARGE SCALE GENOMIC DNA]</scope>
    <source>
        <strain evidence="4 5">DSM 22380</strain>
    </source>
</reference>
<sequence length="271" mass="30294">MEVKTLRILVFTDLDGSLLDHDSYSWAAAQPALKLLCEREIPVIFNTSKTLAEAAVIQREMGVEQPFITENGMVTTIPAGCFRDSCETEPTHFFHGQPYRSIRRILSNIRRQHGFRFKGFGDLTVEQVAEVTGLSRDEAGKAMTRKASEPLVWLDSHSVLPEFVGLLESEGLHLTRGGRFYHVSGKGNKGLALQALLKKYWQEYPEDTFQTCALGDGMNDLPMLEAVDYPVLIRSEHGLEPEVGHIAKVVKTRGVGPEGWNQAILELLSKR</sequence>
<dbReference type="GO" id="GO:0050531">
    <property type="term" value="F:mannosyl-3-phosphoglycerate phosphatase activity"/>
    <property type="evidence" value="ECO:0007669"/>
    <property type="project" value="InterPro"/>
</dbReference>
<evidence type="ECO:0000313" key="5">
    <source>
        <dbReference type="Proteomes" id="UP000027997"/>
    </source>
</evidence>
<evidence type="ECO:0000256" key="3">
    <source>
        <dbReference type="ARBA" id="ARBA00022842"/>
    </source>
</evidence>
<dbReference type="GO" id="GO:0000287">
    <property type="term" value="F:magnesium ion binding"/>
    <property type="evidence" value="ECO:0007669"/>
    <property type="project" value="UniProtKB-ARBA"/>
</dbReference>
<dbReference type="RefSeq" id="WP_033403602.1">
    <property type="nucleotide sequence ID" value="NZ_JOJP01000001.1"/>
</dbReference>
<dbReference type="Proteomes" id="UP000027997">
    <property type="component" value="Unassembled WGS sequence"/>
</dbReference>
<dbReference type="GO" id="GO:0005829">
    <property type="term" value="C:cytosol"/>
    <property type="evidence" value="ECO:0007669"/>
    <property type="project" value="TreeGrafter"/>
</dbReference>